<name>A0A7S7NVG8_PALFE</name>
<keyword evidence="1" id="KW-0472">Membrane</keyword>
<proteinExistence type="predicted"/>
<gene>
    <name evidence="2" type="ORF">IRI77_11135</name>
</gene>
<dbReference type="KEGG" id="pfer:IRI77_11135"/>
<sequence>MSESQNRMEQDFDRMLAAYRDACVEPDVSADFMPKLWNRIESGQHWTKQLWKWSNGFVAAAAAASLFFVMLQMLPKRPAVVYTATYLEALADAHDNAQMLSGVAVVPVGTESGRSQEPPVK</sequence>
<evidence type="ECO:0000313" key="2">
    <source>
        <dbReference type="EMBL" id="QOY90476.1"/>
    </source>
</evidence>
<feature type="transmembrane region" description="Helical" evidence="1">
    <location>
        <begin position="53"/>
        <end position="71"/>
    </location>
</feature>
<evidence type="ECO:0000313" key="3">
    <source>
        <dbReference type="Proteomes" id="UP000593892"/>
    </source>
</evidence>
<keyword evidence="1" id="KW-1133">Transmembrane helix</keyword>
<reference evidence="2 3" key="1">
    <citation type="submission" date="2020-10" db="EMBL/GenBank/DDBJ databases">
        <title>Complete genome sequence of Paludibaculum fermentans P105T, a facultatively anaerobic acidobacterium capable of dissimilatory Fe(III) reduction.</title>
        <authorList>
            <person name="Dedysh S.N."/>
            <person name="Beletsky A.V."/>
            <person name="Kulichevskaya I.S."/>
            <person name="Mardanov A.V."/>
            <person name="Ravin N.V."/>
        </authorList>
    </citation>
    <scope>NUCLEOTIDE SEQUENCE [LARGE SCALE GENOMIC DNA]</scope>
    <source>
        <strain evidence="2 3">P105</strain>
    </source>
</reference>
<dbReference type="Proteomes" id="UP000593892">
    <property type="component" value="Chromosome"/>
</dbReference>
<organism evidence="2 3">
    <name type="scientific">Paludibaculum fermentans</name>
    <dbReference type="NCBI Taxonomy" id="1473598"/>
    <lineage>
        <taxon>Bacteria</taxon>
        <taxon>Pseudomonadati</taxon>
        <taxon>Acidobacteriota</taxon>
        <taxon>Terriglobia</taxon>
        <taxon>Bryobacterales</taxon>
        <taxon>Bryobacteraceae</taxon>
        <taxon>Paludibaculum</taxon>
    </lineage>
</organism>
<dbReference type="AlphaFoldDB" id="A0A7S7NVG8"/>
<dbReference type="RefSeq" id="WP_194452139.1">
    <property type="nucleotide sequence ID" value="NZ_CP063849.1"/>
</dbReference>
<keyword evidence="1" id="KW-0812">Transmembrane</keyword>
<keyword evidence="3" id="KW-1185">Reference proteome</keyword>
<accession>A0A7S7NVG8</accession>
<evidence type="ECO:0000256" key="1">
    <source>
        <dbReference type="SAM" id="Phobius"/>
    </source>
</evidence>
<protein>
    <submittedName>
        <fullName evidence="2">Uncharacterized protein</fullName>
    </submittedName>
</protein>
<dbReference type="EMBL" id="CP063849">
    <property type="protein sequence ID" value="QOY90476.1"/>
    <property type="molecule type" value="Genomic_DNA"/>
</dbReference>